<dbReference type="Proteomes" id="UP000591071">
    <property type="component" value="Unassembled WGS sequence"/>
</dbReference>
<evidence type="ECO:0000313" key="3">
    <source>
        <dbReference type="Proteomes" id="UP000591071"/>
    </source>
</evidence>
<keyword evidence="4" id="KW-1185">Reference proteome</keyword>
<organism evidence="2 3">
    <name type="scientific">Megasphaera hexanoica</name>
    <dbReference type="NCBI Taxonomy" id="1675036"/>
    <lineage>
        <taxon>Bacteria</taxon>
        <taxon>Bacillati</taxon>
        <taxon>Bacillota</taxon>
        <taxon>Negativicutes</taxon>
        <taxon>Veillonellales</taxon>
        <taxon>Veillonellaceae</taxon>
        <taxon>Megasphaera</taxon>
    </lineage>
</organism>
<protein>
    <submittedName>
        <fullName evidence="2">Uncharacterized protein</fullName>
    </submittedName>
</protein>
<dbReference type="AlphaFoldDB" id="A0A848BXX6"/>
<sequence>MIVGVKFCGNCNPFIETPTLLKRLIAAAPDLEFRIISRTLPHWDVTLLLNACPAGCLKEKEYRNPVVVSGLSVEHWDVDEGELVQKVIAAIRCKLPAM</sequence>
<proteinExistence type="predicted"/>
<accession>A0A848BXX6</accession>
<evidence type="ECO:0000313" key="1">
    <source>
        <dbReference type="EMBL" id="MFG6272608.1"/>
    </source>
</evidence>
<name>A0A848BXX6_9FIRM</name>
<reference evidence="1 4" key="2">
    <citation type="submission" date="2024-10" db="EMBL/GenBank/DDBJ databases">
        <authorList>
            <person name="Sang B.-I."/>
            <person name="Prabhaharan D."/>
        </authorList>
    </citation>
    <scope>NUCLEOTIDE SEQUENCE [LARGE SCALE GENOMIC DNA]</scope>
    <source>
        <strain evidence="1 4">MH</strain>
    </source>
</reference>
<comment type="caution">
    <text evidence="2">The sequence shown here is derived from an EMBL/GenBank/DDBJ whole genome shotgun (WGS) entry which is preliminary data.</text>
</comment>
<gene>
    <name evidence="1" type="ORF">ACGTZG_05335</name>
    <name evidence="2" type="ORF">HF872_00980</name>
</gene>
<dbReference type="EMBL" id="JABAFG010000001">
    <property type="protein sequence ID" value="NME27203.1"/>
    <property type="molecule type" value="Genomic_DNA"/>
</dbReference>
<dbReference type="EMBL" id="JBIEKR010000004">
    <property type="protein sequence ID" value="MFG6272608.1"/>
    <property type="molecule type" value="Genomic_DNA"/>
</dbReference>
<evidence type="ECO:0000313" key="4">
    <source>
        <dbReference type="Proteomes" id="UP001605989"/>
    </source>
</evidence>
<dbReference type="Proteomes" id="UP001605989">
    <property type="component" value="Unassembled WGS sequence"/>
</dbReference>
<dbReference type="OrthoDB" id="9801625at2"/>
<dbReference type="RefSeq" id="WP_059076354.1">
    <property type="nucleotide sequence ID" value="NZ_CP011940.1"/>
</dbReference>
<reference evidence="2 3" key="1">
    <citation type="submission" date="2020-04" db="EMBL/GenBank/DDBJ databases">
        <authorList>
            <person name="Hitch T.C.A."/>
            <person name="Wylensek D."/>
            <person name="Clavel T."/>
        </authorList>
    </citation>
    <scope>NUCLEOTIDE SEQUENCE [LARGE SCALE GENOMIC DNA]</scope>
    <source>
        <strain evidence="2 3">Oil-RF-744-FAT-WT-6-1</strain>
    </source>
</reference>
<evidence type="ECO:0000313" key="2">
    <source>
        <dbReference type="EMBL" id="NME27203.1"/>
    </source>
</evidence>
<dbReference type="KEGG" id="mhw:ACT01_02935"/>